<feature type="non-terminal residue" evidence="3">
    <location>
        <position position="1"/>
    </location>
</feature>
<dbReference type="InParanoid" id="A0A1C7NHP2"/>
<evidence type="ECO:0000313" key="3">
    <source>
        <dbReference type="EMBL" id="OBZ88056.1"/>
    </source>
</evidence>
<comment type="caution">
    <text evidence="3">The sequence shown here is derived from an EMBL/GenBank/DDBJ whole genome shotgun (WGS) entry which is preliminary data.</text>
</comment>
<reference evidence="3 4" key="1">
    <citation type="submission" date="2016-03" db="EMBL/GenBank/DDBJ databases">
        <title>Choanephora cucurbitarum.</title>
        <authorList>
            <person name="Min B."/>
            <person name="Park H."/>
            <person name="Park J.-H."/>
            <person name="Shin H.-D."/>
            <person name="Choi I.-G."/>
        </authorList>
    </citation>
    <scope>NUCLEOTIDE SEQUENCE [LARGE SCALE GENOMIC DNA]</scope>
    <source>
        <strain evidence="3 4">KUS-F28377</strain>
    </source>
</reference>
<dbReference type="Pfam" id="PF17919">
    <property type="entry name" value="RT_RNaseH_2"/>
    <property type="match status" value="1"/>
</dbReference>
<dbReference type="InterPro" id="IPR050951">
    <property type="entry name" value="Retrovirus_Pol_polyprotein"/>
</dbReference>
<keyword evidence="4" id="KW-1185">Reference proteome</keyword>
<accession>A0A1C7NHP2</accession>
<evidence type="ECO:0000256" key="1">
    <source>
        <dbReference type="ARBA" id="ARBA00023268"/>
    </source>
</evidence>
<feature type="non-terminal residue" evidence="3">
    <location>
        <position position="356"/>
    </location>
</feature>
<dbReference type="EMBL" id="LUGH01000178">
    <property type="protein sequence ID" value="OBZ88056.1"/>
    <property type="molecule type" value="Genomic_DNA"/>
</dbReference>
<dbReference type="InterPro" id="IPR043502">
    <property type="entry name" value="DNA/RNA_pol_sf"/>
</dbReference>
<dbReference type="AlphaFoldDB" id="A0A1C7NHP2"/>
<name>A0A1C7NHP2_9FUNG</name>
<feature type="domain" description="Reverse transcriptase/retrotransposon-derived protein RNase H-like" evidence="2">
    <location>
        <begin position="273"/>
        <end position="356"/>
    </location>
</feature>
<gene>
    <name evidence="3" type="ORF">A0J61_03897</name>
</gene>
<dbReference type="InterPro" id="IPR041577">
    <property type="entry name" value="RT_RNaseH_2"/>
</dbReference>
<dbReference type="STRING" id="101091.A0A1C7NHP2"/>
<dbReference type="Proteomes" id="UP000093000">
    <property type="component" value="Unassembled WGS sequence"/>
</dbReference>
<keyword evidence="1" id="KW-0511">Multifunctional enzyme</keyword>
<protein>
    <recommendedName>
        <fullName evidence="2">Reverse transcriptase/retrotransposon-derived protein RNase H-like domain-containing protein</fullName>
    </recommendedName>
</protein>
<dbReference type="PANTHER" id="PTHR37984:SF5">
    <property type="entry name" value="PROTEIN NYNRIN-LIKE"/>
    <property type="match status" value="1"/>
</dbReference>
<evidence type="ECO:0000259" key="2">
    <source>
        <dbReference type="Pfam" id="PF17919"/>
    </source>
</evidence>
<dbReference type="GO" id="GO:0003824">
    <property type="term" value="F:catalytic activity"/>
    <property type="evidence" value="ECO:0007669"/>
    <property type="project" value="UniProtKB-KW"/>
</dbReference>
<sequence length="356" mass="41341">FALLVGKSLAPKLGITIPYLAYTFDEQEEVALTNSVDDDEYISDVNRACLQQEYELSMREMQSYLNENKNITLNELCLLKEAVVYLKTPPNKMAFTRQHLIVYDLILVIREQIAKWLKDETIETVKLSKSNSSLTLAPKATGDGTKKYPICLDTRPTNLFVFDISGHFTDWGSIRLIDINSHSRSKIRVDLYREFSKMSWTPFLPIRKNLHAYKSTIYKDIESHEKHYELAEINNILRLQATKAMMKFCSWISYMRAHLPNASELTHTKTLTWTPEMYDRYENTISISKSKVMLIHPDLTREFCLSVDASNYAVRACLFRRIEHKNTDRKTIICIGFSSKALTKSRRTYSTTKKEL</sequence>
<proteinExistence type="predicted"/>
<evidence type="ECO:0000313" key="4">
    <source>
        <dbReference type="Proteomes" id="UP000093000"/>
    </source>
</evidence>
<dbReference type="SUPFAM" id="SSF56672">
    <property type="entry name" value="DNA/RNA polymerases"/>
    <property type="match status" value="1"/>
</dbReference>
<dbReference type="PANTHER" id="PTHR37984">
    <property type="entry name" value="PROTEIN CBG26694"/>
    <property type="match status" value="1"/>
</dbReference>
<organism evidence="3 4">
    <name type="scientific">Choanephora cucurbitarum</name>
    <dbReference type="NCBI Taxonomy" id="101091"/>
    <lineage>
        <taxon>Eukaryota</taxon>
        <taxon>Fungi</taxon>
        <taxon>Fungi incertae sedis</taxon>
        <taxon>Mucoromycota</taxon>
        <taxon>Mucoromycotina</taxon>
        <taxon>Mucoromycetes</taxon>
        <taxon>Mucorales</taxon>
        <taxon>Mucorineae</taxon>
        <taxon>Choanephoraceae</taxon>
        <taxon>Choanephoroideae</taxon>
        <taxon>Choanephora</taxon>
    </lineage>
</organism>